<feature type="chain" id="PRO_5009515344" evidence="1">
    <location>
        <begin position="28"/>
        <end position="461"/>
    </location>
</feature>
<comment type="caution">
    <text evidence="2">The sequence shown here is derived from an EMBL/GenBank/DDBJ whole genome shotgun (WGS) entry which is preliminary data.</text>
</comment>
<dbReference type="AlphaFoldDB" id="A0A1F4XIS9"/>
<reference evidence="2 3" key="1">
    <citation type="journal article" date="2016" name="Nat. Commun.">
        <title>Thousands of microbial genomes shed light on interconnected biogeochemical processes in an aquifer system.</title>
        <authorList>
            <person name="Anantharaman K."/>
            <person name="Brown C.T."/>
            <person name="Hug L.A."/>
            <person name="Sharon I."/>
            <person name="Castelle C.J."/>
            <person name="Probst A.J."/>
            <person name="Thomas B.C."/>
            <person name="Singh A."/>
            <person name="Wilkins M.J."/>
            <person name="Karaoz U."/>
            <person name="Brodie E.L."/>
            <person name="Williams K.H."/>
            <person name="Hubbard S.S."/>
            <person name="Banfield J.F."/>
        </authorList>
    </citation>
    <scope>NUCLEOTIDE SEQUENCE [LARGE SCALE GENOMIC DNA]</scope>
</reference>
<proteinExistence type="predicted"/>
<gene>
    <name evidence="2" type="ORF">A2V81_01240</name>
</gene>
<feature type="signal peptide" evidence="1">
    <location>
        <begin position="1"/>
        <end position="27"/>
    </location>
</feature>
<dbReference type="Proteomes" id="UP000177614">
    <property type="component" value="Unassembled WGS sequence"/>
</dbReference>
<keyword evidence="1" id="KW-0732">Signal</keyword>
<name>A0A1F4XIS9_9BACT</name>
<dbReference type="EMBL" id="MEWR01000026">
    <property type="protein sequence ID" value="OGC81490.1"/>
    <property type="molecule type" value="Genomic_DNA"/>
</dbReference>
<evidence type="ECO:0000313" key="3">
    <source>
        <dbReference type="Proteomes" id="UP000177614"/>
    </source>
</evidence>
<accession>A0A1F4XIS9</accession>
<sequence>MFTRKKLAAFAIANLLALPLMSGLVHAQVTTSQDRTVVTLDVTNECTVRIMDTPYSAFFYLGQDQDYHTQGDLVANETPQDGFDQVTPSPTRDFSDNDFSNLTLDAPFSLTSSNIVVDDPTNGNDEGIGQGYGYVDLEPFDLPGNQYAAQFNAEVDCDTVNGYDLHIADTFNLETTIAGVATVDYCANDIYNSFGPCDPSYTSYNVARREGLFRIAPDSLRDLDQATASTAEIKHEYIMDLPTDNNFSCTATMTDDNNTGKCPPAGLDPFGFERLRPWPYTIGTPPADTNFGTVGFTILCDEDGGDSTAAFWPTGHGRIDPFTRGIAAPDPDARFRYDTTFDESCDDADAPDEPEERYAAIPSLVDGEDYMGITGTDPGTYAAILSADNWVGYSGTIDPANLNSDADNFFEVRSAVPNNQIAGTYAGTIILSCLPNLTAEPELDFDGPFGTPAWTGDDTTN</sequence>
<evidence type="ECO:0000313" key="2">
    <source>
        <dbReference type="EMBL" id="OGC81490.1"/>
    </source>
</evidence>
<protein>
    <submittedName>
        <fullName evidence="2">Uncharacterized protein</fullName>
    </submittedName>
</protein>
<organism evidence="2 3">
    <name type="scientific">Candidatus Abawacabacteria bacterium RBG_16_42_10</name>
    <dbReference type="NCBI Taxonomy" id="1817814"/>
    <lineage>
        <taxon>Bacteria</taxon>
        <taxon>Candidatus Abawacaibacteriota</taxon>
    </lineage>
</organism>
<evidence type="ECO:0000256" key="1">
    <source>
        <dbReference type="SAM" id="SignalP"/>
    </source>
</evidence>